<organism evidence="11 12">
    <name type="scientific">Patiriisocius hiemis</name>
    <dbReference type="NCBI Taxonomy" id="3075604"/>
    <lineage>
        <taxon>Bacteria</taxon>
        <taxon>Pseudomonadati</taxon>
        <taxon>Bacteroidota</taxon>
        <taxon>Flavobacteriia</taxon>
        <taxon>Flavobacteriales</taxon>
        <taxon>Flavobacteriaceae</taxon>
        <taxon>Patiriisocius</taxon>
    </lineage>
</organism>
<dbReference type="EMBL" id="JAVRHZ010000008">
    <property type="protein sequence ID" value="MDT0556793.1"/>
    <property type="molecule type" value="Genomic_DNA"/>
</dbReference>
<dbReference type="InterPro" id="IPR000123">
    <property type="entry name" value="Reverse_transcriptase_msDNA"/>
</dbReference>
<evidence type="ECO:0000256" key="7">
    <source>
        <dbReference type="ARBA" id="ARBA00023118"/>
    </source>
</evidence>
<evidence type="ECO:0000256" key="3">
    <source>
        <dbReference type="ARBA" id="ARBA00022695"/>
    </source>
</evidence>
<dbReference type="PANTHER" id="PTHR34047:SF7">
    <property type="entry name" value="RNA-DIRECTED DNA POLYMERASE"/>
    <property type="match status" value="1"/>
</dbReference>
<keyword evidence="6 11" id="KW-0695">RNA-directed DNA polymerase</keyword>
<dbReference type="InterPro" id="IPR000477">
    <property type="entry name" value="RT_dom"/>
</dbReference>
<evidence type="ECO:0000256" key="9">
    <source>
        <dbReference type="ARBA" id="ARBA00048173"/>
    </source>
</evidence>
<dbReference type="GO" id="GO:0003964">
    <property type="term" value="F:RNA-directed DNA polymerase activity"/>
    <property type="evidence" value="ECO:0007669"/>
    <property type="project" value="UniProtKB-KW"/>
</dbReference>
<comment type="similarity">
    <text evidence="8">Belongs to the bacterial reverse transcriptase family.</text>
</comment>
<keyword evidence="4" id="KW-0479">Metal-binding</keyword>
<gene>
    <name evidence="11" type="ORF">RM538_12315</name>
</gene>
<accession>A0ABU2YF25</accession>
<dbReference type="RefSeq" id="WP_311333743.1">
    <property type="nucleotide sequence ID" value="NZ_JAVRHZ010000008.1"/>
</dbReference>
<evidence type="ECO:0000256" key="4">
    <source>
        <dbReference type="ARBA" id="ARBA00022723"/>
    </source>
</evidence>
<evidence type="ECO:0000256" key="1">
    <source>
        <dbReference type="ARBA" id="ARBA00012493"/>
    </source>
</evidence>
<dbReference type="CDD" id="cd03487">
    <property type="entry name" value="RT_Bac_retron_II"/>
    <property type="match status" value="1"/>
</dbReference>
<evidence type="ECO:0000313" key="12">
    <source>
        <dbReference type="Proteomes" id="UP001254488"/>
    </source>
</evidence>
<dbReference type="PROSITE" id="PS50878">
    <property type="entry name" value="RT_POL"/>
    <property type="match status" value="1"/>
</dbReference>
<keyword evidence="2" id="KW-0808">Transferase</keyword>
<feature type="domain" description="Reverse transcriptase" evidence="10">
    <location>
        <begin position="22"/>
        <end position="246"/>
    </location>
</feature>
<evidence type="ECO:0000256" key="5">
    <source>
        <dbReference type="ARBA" id="ARBA00022842"/>
    </source>
</evidence>
<reference evidence="11 12" key="1">
    <citation type="submission" date="2023-09" db="EMBL/GenBank/DDBJ databases">
        <authorList>
            <person name="Rey-Velasco X."/>
        </authorList>
    </citation>
    <scope>NUCLEOTIDE SEQUENCE [LARGE SCALE GENOMIC DNA]</scope>
    <source>
        <strain evidence="11 12">W242</strain>
    </source>
</reference>
<comment type="caution">
    <text evidence="11">The sequence shown here is derived from an EMBL/GenBank/DDBJ whole genome shotgun (WGS) entry which is preliminary data.</text>
</comment>
<dbReference type="InterPro" id="IPR043502">
    <property type="entry name" value="DNA/RNA_pol_sf"/>
</dbReference>
<keyword evidence="5" id="KW-0460">Magnesium</keyword>
<protein>
    <recommendedName>
        <fullName evidence="1">RNA-directed DNA polymerase</fullName>
        <ecNumber evidence="1">2.7.7.49</ecNumber>
    </recommendedName>
</protein>
<comment type="catalytic activity">
    <reaction evidence="9">
        <text>DNA(n) + a 2'-deoxyribonucleoside 5'-triphosphate = DNA(n+1) + diphosphate</text>
        <dbReference type="Rhea" id="RHEA:22508"/>
        <dbReference type="Rhea" id="RHEA-COMP:17339"/>
        <dbReference type="Rhea" id="RHEA-COMP:17340"/>
        <dbReference type="ChEBI" id="CHEBI:33019"/>
        <dbReference type="ChEBI" id="CHEBI:61560"/>
        <dbReference type="ChEBI" id="CHEBI:173112"/>
        <dbReference type="EC" id="2.7.7.49"/>
    </reaction>
</comment>
<evidence type="ECO:0000259" key="10">
    <source>
        <dbReference type="PROSITE" id="PS50878"/>
    </source>
</evidence>
<proteinExistence type="inferred from homology"/>
<dbReference type="InterPro" id="IPR051083">
    <property type="entry name" value="GrpII_Intron_Splice-Mob/Def"/>
</dbReference>
<evidence type="ECO:0000256" key="2">
    <source>
        <dbReference type="ARBA" id="ARBA00022679"/>
    </source>
</evidence>
<dbReference type="PANTHER" id="PTHR34047">
    <property type="entry name" value="NUCLEAR INTRON MATURASE 1, MITOCHONDRIAL-RELATED"/>
    <property type="match status" value="1"/>
</dbReference>
<dbReference type="Proteomes" id="UP001254488">
    <property type="component" value="Unassembled WGS sequence"/>
</dbReference>
<evidence type="ECO:0000313" key="11">
    <source>
        <dbReference type="EMBL" id="MDT0556793.1"/>
    </source>
</evidence>
<dbReference type="Pfam" id="PF00078">
    <property type="entry name" value="RVT_1"/>
    <property type="match status" value="1"/>
</dbReference>
<dbReference type="PRINTS" id="PR00866">
    <property type="entry name" value="RNADNAPOLMS"/>
</dbReference>
<evidence type="ECO:0000256" key="8">
    <source>
        <dbReference type="ARBA" id="ARBA00034120"/>
    </source>
</evidence>
<name>A0ABU2YF25_9FLAO</name>
<sequence>MAKDFLQISTKQELAIYLGISKKKLLYNAYKTDLRYNSFTINKKNGRQREISSPIPSLKNIQKQISLELNKHYRPKKQVHSFIKKRGIKTNAKKHIKKKFVLNMDLADFFSTINFGRVRGVFLNYPFFFNEEIATILAQLCCHNNKLPQGSPVSPVISNIICRSLDKELVVFSKKNQCYYTRYADDITLSTNLKKFPSNVAELSNNEVYLSDSLIRIINNNGFTVNKEKTSIRSHYEHQYVTGLTVNRKVNVKRKILKRVRAMLYAWEKFGLNNAAEEHFTKYSKKHKLKKDYSLFIRIVEGYLFFIKDIRGHDDLLFRSLVKKYNKLSSNSVLKNILLHQGEKILVYTEGNTDWMHLKASLLELSKIDIGLNSLSNMIKFVEYDPNYAVGDLKLVNILEGILVSKSKKPVIAIFDSDNLQKIGEFGSKRQKRYNIFNNTVYTFSLPKPFHRSTNLNCIEHFYYDKDLLKKDEFGRRLYLSDEFDSQNGKFIQDDKIRCFASLKKLQKKEFIIDSMVKNDDNDSLALTKKDFALNIYNTTDEFKNINYSNFKLIFSLIQDIIKYHQLVNK</sequence>
<dbReference type="SUPFAM" id="SSF56672">
    <property type="entry name" value="DNA/RNA polymerases"/>
    <property type="match status" value="1"/>
</dbReference>
<dbReference type="EC" id="2.7.7.49" evidence="1"/>
<keyword evidence="12" id="KW-1185">Reference proteome</keyword>
<evidence type="ECO:0000256" key="6">
    <source>
        <dbReference type="ARBA" id="ARBA00022918"/>
    </source>
</evidence>
<keyword evidence="3" id="KW-0548">Nucleotidyltransferase</keyword>
<keyword evidence="7" id="KW-0051">Antiviral defense</keyword>